<evidence type="ECO:0000256" key="2">
    <source>
        <dbReference type="SAM" id="Phobius"/>
    </source>
</evidence>
<accession>A0A177T9Z4</accession>
<feature type="transmembrane region" description="Helical" evidence="2">
    <location>
        <begin position="1071"/>
        <end position="1098"/>
    </location>
</feature>
<feature type="region of interest" description="Disordered" evidence="1">
    <location>
        <begin position="233"/>
        <end position="252"/>
    </location>
</feature>
<dbReference type="AlphaFoldDB" id="A0A177T9Z4"/>
<keyword evidence="2" id="KW-0812">Transmembrane</keyword>
<dbReference type="EMBL" id="LWDF02000202">
    <property type="protein sequence ID" value="KAE8254118.1"/>
    <property type="molecule type" value="Genomic_DNA"/>
</dbReference>
<dbReference type="Proteomes" id="UP000077521">
    <property type="component" value="Unassembled WGS sequence"/>
</dbReference>
<keyword evidence="2" id="KW-0472">Membrane</keyword>
<gene>
    <name evidence="3" type="ORF">A4X13_0g3537</name>
</gene>
<comment type="caution">
    <text evidence="3">The sequence shown here is derived from an EMBL/GenBank/DDBJ whole genome shotgun (WGS) entry which is preliminary data.</text>
</comment>
<name>A0A177T9Z4_9BASI</name>
<reference evidence="3" key="1">
    <citation type="submission" date="2016-04" db="EMBL/GenBank/DDBJ databases">
        <authorList>
            <person name="Nguyen H.D."/>
            <person name="Samba Siva P."/>
            <person name="Cullis J."/>
            <person name="Levesque C.A."/>
            <person name="Hambleton S."/>
        </authorList>
    </citation>
    <scope>NUCLEOTIDE SEQUENCE</scope>
    <source>
        <strain evidence="3">DAOMC 236416</strain>
    </source>
</reference>
<proteinExistence type="predicted"/>
<dbReference type="InterPro" id="IPR004242">
    <property type="entry name" value="Transposase_21"/>
</dbReference>
<keyword evidence="2" id="KW-1133">Transmembrane helix</keyword>
<evidence type="ECO:0000256" key="1">
    <source>
        <dbReference type="SAM" id="MobiDB-lite"/>
    </source>
</evidence>
<protein>
    <submittedName>
        <fullName evidence="3">Uncharacterized protein</fullName>
    </submittedName>
</protein>
<keyword evidence="4" id="KW-1185">Reference proteome</keyword>
<dbReference type="Pfam" id="PF02992">
    <property type="entry name" value="Transposase_21"/>
    <property type="match status" value="1"/>
</dbReference>
<evidence type="ECO:0000313" key="4">
    <source>
        <dbReference type="Proteomes" id="UP000077521"/>
    </source>
</evidence>
<reference evidence="3" key="2">
    <citation type="journal article" date="2019" name="IMA Fungus">
        <title>Genome sequencing and comparison of five Tilletia species to identify candidate genes for the detection of regulated species infecting wheat.</title>
        <authorList>
            <person name="Nguyen H.D.T."/>
            <person name="Sultana T."/>
            <person name="Kesanakurti P."/>
            <person name="Hambleton S."/>
        </authorList>
    </citation>
    <scope>NUCLEOTIDE SEQUENCE</scope>
    <source>
        <strain evidence="3">DAOMC 236416</strain>
    </source>
</reference>
<feature type="region of interest" description="Disordered" evidence="1">
    <location>
        <begin position="79"/>
        <end position="165"/>
    </location>
</feature>
<evidence type="ECO:0000313" key="3">
    <source>
        <dbReference type="EMBL" id="KAE8254118.1"/>
    </source>
</evidence>
<sequence length="1124" mass="122705">MVYRVQTLCVCYFKCKRRARDPGRVVNVAVRNRHRKRDAATFETRAYDGLHPPAMLIQARQDNHHKSFRVEVDVGDRTSANGASSIAGGGHDAPGSTAAVGREASLGVGAEDEREHGEQGDAGLPSLASVGDTGPLVDDSGGDLSSAPIGDTASFLDDGRDEDRRENVEATVQAFLSDIQVNDDLNLSDVPQDGLSFSFLELSGEAEVADGLAMVEEPTGASMSMALDGDLEEEVGEPDPMECDDQGGEGDVDASVSAAATGDTYGVVAVVHTFPMGPLTLTETVRLERLLERIRLEEEAAIRLAPTLTPLGVEFLRALLCPLDLYEYVPRDDSPPPIGPECSRSNAATLDLLAAWQTTGGTVQNYVAFGLVLQKHAKVKIKTLYLARQLVEETSGLTPIAVDMCPASCVGFTGPRQHMTHCPMCGLARYRYVGARRTQVAVKTYNYVPYLPRLRAYFGNEAWSRLMRYWGQRGRATEDAFSFTDGLATSCEAGHVFGDLCDGMSHIRHRQHGRFLDDREVAVAISTDGAQLLSNRRNSSAWLVLVQTLNLPPSLRFAVDHQHVSLIVPGPGAPKDLDSFLWPLFSEIASLSEHGTMVWDGSQAEWFRLRVHLLGVFADQPASAKVSHFVGGCGLYGCRFCTIRAVRNETSGHAVYFPLAAKLRSHPLNQGRQSYVPSKLPLRTVDQYRLAVARLATSQAVGRRRAVGTSTGIARLPPISFSASFHPIDFFPLDPFHLFNFNVPRTMWKALIGPQAGEFGFSEEQRTQFGAFIASNAKSYPVSFSSRAPRDISLFSNTGYKMVEWGSVFHHFLPAFLHFVGAPLDVRCMLDTFLQGVDLAMDRRGLTLSQIGDVERHFTSFVTEWERLYVASDAAISRATISIHLLLHVSDQLLTLGSVRATSQATCERMIGVLKQGVTAFRSPYAVMANRALSRAQVTLAGIRLGDKSVESREPDSVPALSFPIHDGHAPLTQEDGRQQQILMATHMTADRTATCHSYGRLVLTLSGDEVVVRGSRVGNADNRCCDNVEAVVNGSTCYFHVLHFNSLTTSSSRRSFALVRRFVVEETCPMFLLGSWGLSVELIPVASIVGIVAALALGEATYVVRRSTWQQDPIFSSDTGDAE</sequence>
<organism evidence="3 4">
    <name type="scientific">Tilletia indica</name>
    <dbReference type="NCBI Taxonomy" id="43049"/>
    <lineage>
        <taxon>Eukaryota</taxon>
        <taxon>Fungi</taxon>
        <taxon>Dikarya</taxon>
        <taxon>Basidiomycota</taxon>
        <taxon>Ustilaginomycotina</taxon>
        <taxon>Exobasidiomycetes</taxon>
        <taxon>Tilletiales</taxon>
        <taxon>Tilletiaceae</taxon>
        <taxon>Tilletia</taxon>
    </lineage>
</organism>